<sequence length="132" mass="15379">MFLFTFLFFISPLIGIASFISAGYRFHFGFLIWIGLFGLMGFYLLRVSLWNTYGYETIFFNEQKLTYEANYGWFKDGKKVITISSLSFTIKQIGYEEDKKGTLIIETDDSCIECATKMPIHEIKELIEKLTN</sequence>
<dbReference type="RefSeq" id="WP_303283677.1">
    <property type="nucleotide sequence ID" value="NZ_BAABCZ010000012.1"/>
</dbReference>
<evidence type="ECO:0000313" key="3">
    <source>
        <dbReference type="Proteomes" id="UP001176891"/>
    </source>
</evidence>
<accession>A0ABT8X558</accession>
<comment type="caution">
    <text evidence="2">The sequence shown here is derived from an EMBL/GenBank/DDBJ whole genome shotgun (WGS) entry which is preliminary data.</text>
</comment>
<name>A0ABT8X558_9FLAO</name>
<dbReference type="Proteomes" id="UP001176891">
    <property type="component" value="Unassembled WGS sequence"/>
</dbReference>
<keyword evidence="1" id="KW-1133">Transmembrane helix</keyword>
<organism evidence="2 3">
    <name type="scientific">Flavivirga amylovorans</name>
    <dbReference type="NCBI Taxonomy" id="870486"/>
    <lineage>
        <taxon>Bacteria</taxon>
        <taxon>Pseudomonadati</taxon>
        <taxon>Bacteroidota</taxon>
        <taxon>Flavobacteriia</taxon>
        <taxon>Flavobacteriales</taxon>
        <taxon>Flavobacteriaceae</taxon>
        <taxon>Flavivirga</taxon>
    </lineage>
</organism>
<dbReference type="EMBL" id="JAUOEM010000006">
    <property type="protein sequence ID" value="MDO5989030.1"/>
    <property type="molecule type" value="Genomic_DNA"/>
</dbReference>
<protein>
    <recommendedName>
        <fullName evidence="4">DUF304 domain-containing protein</fullName>
    </recommendedName>
</protein>
<evidence type="ECO:0008006" key="4">
    <source>
        <dbReference type="Google" id="ProtNLM"/>
    </source>
</evidence>
<feature type="transmembrane region" description="Helical" evidence="1">
    <location>
        <begin position="25"/>
        <end position="45"/>
    </location>
</feature>
<keyword evidence="1" id="KW-0812">Transmembrane</keyword>
<proteinExistence type="predicted"/>
<evidence type="ECO:0000313" key="2">
    <source>
        <dbReference type="EMBL" id="MDO5989030.1"/>
    </source>
</evidence>
<reference evidence="2" key="1">
    <citation type="submission" date="2023-07" db="EMBL/GenBank/DDBJ databases">
        <title>Two novel species in the genus Flavivirga.</title>
        <authorList>
            <person name="Kwon K."/>
        </authorList>
    </citation>
    <scope>NUCLEOTIDE SEQUENCE</scope>
    <source>
        <strain evidence="2">KACC 14157</strain>
    </source>
</reference>
<keyword evidence="1" id="KW-0472">Membrane</keyword>
<gene>
    <name evidence="2" type="ORF">Q4Q39_16620</name>
</gene>
<keyword evidence="3" id="KW-1185">Reference proteome</keyword>
<evidence type="ECO:0000256" key="1">
    <source>
        <dbReference type="SAM" id="Phobius"/>
    </source>
</evidence>